<evidence type="ECO:0000313" key="9">
    <source>
        <dbReference type="Proteomes" id="UP001183222"/>
    </source>
</evidence>
<feature type="chain" id="PRO_5047494146" evidence="6">
    <location>
        <begin position="23"/>
        <end position="397"/>
    </location>
</feature>
<name>A0ABU2K7N8_9ACTN</name>
<keyword evidence="2" id="KW-0813">Transport</keyword>
<evidence type="ECO:0000256" key="3">
    <source>
        <dbReference type="ARBA" id="ARBA00022729"/>
    </source>
</evidence>
<feature type="domain" description="Leucine-binding protein" evidence="7">
    <location>
        <begin position="42"/>
        <end position="372"/>
    </location>
</feature>
<protein>
    <submittedName>
        <fullName evidence="8">Substrate-binding domain-containing protein</fullName>
    </submittedName>
</protein>
<dbReference type="RefSeq" id="WP_311345014.1">
    <property type="nucleotide sequence ID" value="NZ_JAVREI010000005.1"/>
</dbReference>
<keyword evidence="9" id="KW-1185">Reference proteome</keyword>
<dbReference type="PROSITE" id="PS51257">
    <property type="entry name" value="PROKAR_LIPOPROTEIN"/>
    <property type="match status" value="1"/>
</dbReference>
<evidence type="ECO:0000256" key="4">
    <source>
        <dbReference type="ARBA" id="ARBA00022970"/>
    </source>
</evidence>
<evidence type="ECO:0000259" key="7">
    <source>
        <dbReference type="Pfam" id="PF13458"/>
    </source>
</evidence>
<dbReference type="SUPFAM" id="SSF53822">
    <property type="entry name" value="Periplasmic binding protein-like I"/>
    <property type="match status" value="1"/>
</dbReference>
<keyword evidence="3 6" id="KW-0732">Signal</keyword>
<sequence length="397" mass="40741">MRRRTASRLLPALLAPVLLATACGGGDDTDTGGSGGQADGEPIPVGIVTSLSGPLSSYGEAYVEGLDAGLDYATDGTGACPDGRPIEIETIDDGGDPEQAVSAATDLVGRGVTVLGGTASSGVAVQLAPFAEENDILYLSGAAASDAITGINDNTFRAGRQTYQDVATAATLLENASGDVLVFAQDTEFGQGNVAAVEAVLGDEGATVDSLLVPASANEFTPFAQQINDAAPDLLFVAWAGDTTSAMWQALQQQGVFDRTTVTTGLGDLASWPAYGEEPQDINFLAHYVSGTTDNEAADAMEEAIAEPDLFTPDGFVTAQMVVRAVCEGDPADTASMIEALEGWEFQAPKGMQTIRASDHAMIQPMFTAQLTGPVGERVGEVLSTVPADEVAPPEGS</sequence>
<dbReference type="Pfam" id="PF13458">
    <property type="entry name" value="Peripla_BP_6"/>
    <property type="match status" value="1"/>
</dbReference>
<feature type="region of interest" description="Disordered" evidence="5">
    <location>
        <begin position="25"/>
        <end position="45"/>
    </location>
</feature>
<dbReference type="PANTHER" id="PTHR30483">
    <property type="entry name" value="LEUCINE-SPECIFIC-BINDING PROTEIN"/>
    <property type="match status" value="1"/>
</dbReference>
<dbReference type="InterPro" id="IPR051010">
    <property type="entry name" value="BCAA_transport"/>
</dbReference>
<dbReference type="InterPro" id="IPR028082">
    <property type="entry name" value="Peripla_BP_I"/>
</dbReference>
<proteinExistence type="inferred from homology"/>
<evidence type="ECO:0000256" key="2">
    <source>
        <dbReference type="ARBA" id="ARBA00022448"/>
    </source>
</evidence>
<feature type="signal peptide" evidence="6">
    <location>
        <begin position="1"/>
        <end position="22"/>
    </location>
</feature>
<accession>A0ABU2K7N8</accession>
<comment type="similarity">
    <text evidence="1">Belongs to the leucine-binding protein family.</text>
</comment>
<dbReference type="Proteomes" id="UP001183222">
    <property type="component" value="Unassembled WGS sequence"/>
</dbReference>
<evidence type="ECO:0000256" key="6">
    <source>
        <dbReference type="SAM" id="SignalP"/>
    </source>
</evidence>
<gene>
    <name evidence="8" type="ORF">RM425_09840</name>
</gene>
<reference evidence="9" key="1">
    <citation type="submission" date="2023-07" db="EMBL/GenBank/DDBJ databases">
        <title>30 novel species of actinomycetes from the DSMZ collection.</title>
        <authorList>
            <person name="Nouioui I."/>
        </authorList>
    </citation>
    <scope>NUCLEOTIDE SEQUENCE [LARGE SCALE GENOMIC DNA]</scope>
    <source>
        <strain evidence="9">DSM 46792</strain>
    </source>
</reference>
<keyword evidence="4" id="KW-0029">Amino-acid transport</keyword>
<dbReference type="InterPro" id="IPR028081">
    <property type="entry name" value="Leu-bd"/>
</dbReference>
<dbReference type="PANTHER" id="PTHR30483:SF6">
    <property type="entry name" value="PERIPLASMIC BINDING PROTEIN OF ABC TRANSPORTER FOR NATURAL AMINO ACIDS"/>
    <property type="match status" value="1"/>
</dbReference>
<dbReference type="InterPro" id="IPR000709">
    <property type="entry name" value="Leu_Ile_Val-bd"/>
</dbReference>
<comment type="caution">
    <text evidence="8">The sequence shown here is derived from an EMBL/GenBank/DDBJ whole genome shotgun (WGS) entry which is preliminary data.</text>
</comment>
<dbReference type="PRINTS" id="PR00337">
    <property type="entry name" value="LEUILEVALBP"/>
</dbReference>
<evidence type="ECO:0000256" key="5">
    <source>
        <dbReference type="SAM" id="MobiDB-lite"/>
    </source>
</evidence>
<dbReference type="Gene3D" id="3.40.50.2300">
    <property type="match status" value="2"/>
</dbReference>
<dbReference type="CDD" id="cd06328">
    <property type="entry name" value="PBP1_SBP-like"/>
    <property type="match status" value="1"/>
</dbReference>
<evidence type="ECO:0000256" key="1">
    <source>
        <dbReference type="ARBA" id="ARBA00010062"/>
    </source>
</evidence>
<organism evidence="8 9">
    <name type="scientific">Blastococcus goldschmidtiae</name>
    <dbReference type="NCBI Taxonomy" id="3075546"/>
    <lineage>
        <taxon>Bacteria</taxon>
        <taxon>Bacillati</taxon>
        <taxon>Actinomycetota</taxon>
        <taxon>Actinomycetes</taxon>
        <taxon>Geodermatophilales</taxon>
        <taxon>Geodermatophilaceae</taxon>
        <taxon>Blastococcus</taxon>
    </lineage>
</organism>
<dbReference type="EMBL" id="JAVREI010000005">
    <property type="protein sequence ID" value="MDT0276200.1"/>
    <property type="molecule type" value="Genomic_DNA"/>
</dbReference>
<evidence type="ECO:0000313" key="8">
    <source>
        <dbReference type="EMBL" id="MDT0276200.1"/>
    </source>
</evidence>